<dbReference type="EMBL" id="NEDP02001174">
    <property type="protein sequence ID" value="OWF53938.1"/>
    <property type="molecule type" value="Genomic_DNA"/>
</dbReference>
<proteinExistence type="evidence at transcript level"/>
<organism evidence="2">
    <name type="scientific">Mizuhopecten yessoensis</name>
    <name type="common">Japanese scallop</name>
    <name type="synonym">Patinopecten yessoensis</name>
    <dbReference type="NCBI Taxonomy" id="6573"/>
    <lineage>
        <taxon>Eukaryota</taxon>
        <taxon>Metazoa</taxon>
        <taxon>Spiralia</taxon>
        <taxon>Lophotrochozoa</taxon>
        <taxon>Mollusca</taxon>
        <taxon>Bivalvia</taxon>
        <taxon>Autobranchia</taxon>
        <taxon>Pteriomorphia</taxon>
        <taxon>Pectinida</taxon>
        <taxon>Pectinoidea</taxon>
        <taxon>Pectinidae</taxon>
        <taxon>Mizuhopecten</taxon>
    </lineage>
</organism>
<reference evidence="2" key="1">
    <citation type="journal article" date="2016" name="Fish Shellfish Immunol.">
        <title>Hsp70 gene expansions in the scallop (Patinopecten yessoensis) genome and their expression regulation after exposure to the toxic dinoflagellate Alexandrium catenella.</title>
        <authorList>
            <person name="Cheng J."/>
            <person name="Xun X."/>
            <person name="Kong Y."/>
            <person name="Wang S."/>
            <person name="Yang Z."/>
            <person name="Li Y."/>
            <person name="Kong D."/>
            <person name="Wang S."/>
            <person name="Zhang L."/>
            <person name="Hu X."/>
            <person name="Bao Z."/>
        </authorList>
    </citation>
    <scope>NUCLEOTIDE SEQUENCE</scope>
    <source>
        <strain evidence="2">PYE.2347.7.HSPA12</strain>
    </source>
</reference>
<feature type="region of interest" description="Disordered" evidence="1">
    <location>
        <begin position="1"/>
        <end position="21"/>
    </location>
</feature>
<name>A0A1C9U2X5_MIZYE</name>
<reference evidence="3 4" key="2">
    <citation type="journal article" date="2017" name="Nat. Ecol. Evol.">
        <title>Scallop genome provides insights into evolution of bilaterian karyotype and development.</title>
        <authorList>
            <person name="Wang S."/>
            <person name="Zhang J."/>
            <person name="Jiao W."/>
            <person name="Li J."/>
            <person name="Xun X."/>
            <person name="Sun Y."/>
            <person name="Guo X."/>
            <person name="Huan P."/>
            <person name="Dong B."/>
            <person name="Zhang L."/>
            <person name="Hu X."/>
            <person name="Sun X."/>
            <person name="Wang J."/>
            <person name="Zhao C."/>
            <person name="Wang Y."/>
            <person name="Wang D."/>
            <person name="Huang X."/>
            <person name="Wang R."/>
            <person name="Lv J."/>
            <person name="Li Y."/>
            <person name="Zhang Z."/>
            <person name="Liu B."/>
            <person name="Lu W."/>
            <person name="Hui Y."/>
            <person name="Liang J."/>
            <person name="Zhou Z."/>
            <person name="Hou R."/>
            <person name="Li X."/>
            <person name="Liu Y."/>
            <person name="Li H."/>
            <person name="Ning X."/>
            <person name="Lin Y."/>
            <person name="Zhao L."/>
            <person name="Xing Q."/>
            <person name="Dou J."/>
            <person name="Li Y."/>
            <person name="Mao J."/>
            <person name="Guo H."/>
            <person name="Dou H."/>
            <person name="Li T."/>
            <person name="Mu C."/>
            <person name="Jiang W."/>
            <person name="Fu Q."/>
            <person name="Fu X."/>
            <person name="Miao Y."/>
            <person name="Liu J."/>
            <person name="Yu Q."/>
            <person name="Li R."/>
            <person name="Liao H."/>
            <person name="Li X."/>
            <person name="Kong Y."/>
            <person name="Jiang Z."/>
            <person name="Chourrout D."/>
            <person name="Li R."/>
            <person name="Bao Z."/>
        </authorList>
    </citation>
    <scope>NUCLEOTIDE SEQUENCE [LARGE SCALE GENOMIC DNA]</scope>
    <source>
        <strain evidence="3 4">PY_sf001</strain>
    </source>
</reference>
<evidence type="ECO:0000256" key="1">
    <source>
        <dbReference type="SAM" id="MobiDB-lite"/>
    </source>
</evidence>
<dbReference type="PANTHER" id="PTHR14187">
    <property type="entry name" value="ALPHA KINASE/ELONGATION FACTOR 2 KINASE"/>
    <property type="match status" value="1"/>
</dbReference>
<evidence type="ECO:0000313" key="3">
    <source>
        <dbReference type="EMBL" id="OWF53938.1"/>
    </source>
</evidence>
<gene>
    <name evidence="3" type="ORF">KP79_PYT13189</name>
</gene>
<dbReference type="STRING" id="6573.A0A1C9U2X5"/>
<sequence>MGVDSAGNMERSRQAVHEGSCSRGIPNNQLQLALEPEAASLFCKYLPLETAGDKFTVFRDGYRYMVLDAGGGTIDITVHEVKPGGTLRELYKANGGDWGGTKVDEEFERLLSDLLGPNTFETFKKECVPDLLEMHRTFEVKKRSIPATGDDKVTFSVPLNLLETFKRSNPGADLGNLIAKNPKYSGDVTWRGDKLRLSANLTRSLFLSSLKSISNQVQMLLRLPEVSGVAAILMVGGYSECPLLQNAIKNACPNLRRVVPGEAGLAVLKGAVINGHTPATISERVCKFTYGASCRSKFIDGFHKEEYKTNDVKGIRCRNIFQMHAKMGDSVKIGQACKPFKHFVIRENQTSMKIGIFASNKEHPVYINDPGCQNLGYIVIDMADTTSGLKRGNLVSMTFGGTEIEVEAVDIENKTKHRAFFNFLG</sequence>
<dbReference type="SUPFAM" id="SSF53067">
    <property type="entry name" value="Actin-like ATPase domain"/>
    <property type="match status" value="1"/>
</dbReference>
<dbReference type="PANTHER" id="PTHR14187:SF5">
    <property type="entry name" value="HEAT SHOCK 70 KDA PROTEIN 12A"/>
    <property type="match status" value="1"/>
</dbReference>
<dbReference type="Gene3D" id="3.30.420.40">
    <property type="match status" value="2"/>
</dbReference>
<evidence type="ECO:0000313" key="2">
    <source>
        <dbReference type="EMBL" id="AOR17338.1"/>
    </source>
</evidence>
<keyword evidence="2" id="KW-0346">Stress response</keyword>
<dbReference type="Gene3D" id="3.90.640.10">
    <property type="entry name" value="Actin, Chain A, domain 4"/>
    <property type="match status" value="1"/>
</dbReference>
<dbReference type="EMBL" id="KX085081">
    <property type="protein sequence ID" value="AOR17338.1"/>
    <property type="molecule type" value="mRNA"/>
</dbReference>
<accession>A0A1C9U2X5</accession>
<protein>
    <submittedName>
        <fullName evidence="2 3">Heat shock 70 kDa protein</fullName>
    </submittedName>
</protein>
<dbReference type="Proteomes" id="UP000242188">
    <property type="component" value="Unassembled WGS sequence"/>
</dbReference>
<dbReference type="InterPro" id="IPR043129">
    <property type="entry name" value="ATPase_NBD"/>
</dbReference>
<evidence type="ECO:0000313" key="4">
    <source>
        <dbReference type="Proteomes" id="UP000242188"/>
    </source>
</evidence>
<dbReference type="OrthoDB" id="6064993at2759"/>
<keyword evidence="4" id="KW-1185">Reference proteome</keyword>
<dbReference type="AlphaFoldDB" id="A0A1C9U2X5"/>